<dbReference type="EMBL" id="JACCBU010000001">
    <property type="protein sequence ID" value="NYE74197.1"/>
    <property type="molecule type" value="Genomic_DNA"/>
</dbReference>
<feature type="transmembrane region" description="Helical" evidence="7">
    <location>
        <begin position="255"/>
        <end position="277"/>
    </location>
</feature>
<feature type="transmembrane region" description="Helical" evidence="7">
    <location>
        <begin position="31"/>
        <end position="52"/>
    </location>
</feature>
<comment type="subcellular location">
    <subcellularLocation>
        <location evidence="1 7">Cell membrane</location>
        <topology evidence="1 7">Multi-pass membrane protein</topology>
    </subcellularLocation>
</comment>
<dbReference type="RefSeq" id="WP_218871601.1">
    <property type="nucleotide sequence ID" value="NZ_JACCBU010000001.1"/>
</dbReference>
<dbReference type="Gene3D" id="1.10.3720.10">
    <property type="entry name" value="MetI-like"/>
    <property type="match status" value="1"/>
</dbReference>
<feature type="transmembrane region" description="Helical" evidence="7">
    <location>
        <begin position="297"/>
        <end position="319"/>
    </location>
</feature>
<dbReference type="InterPro" id="IPR035906">
    <property type="entry name" value="MetI-like_sf"/>
</dbReference>
<keyword evidence="10" id="KW-1185">Reference proteome</keyword>
<dbReference type="Proteomes" id="UP000569914">
    <property type="component" value="Unassembled WGS sequence"/>
</dbReference>
<dbReference type="CDD" id="cd06261">
    <property type="entry name" value="TM_PBP2"/>
    <property type="match status" value="1"/>
</dbReference>
<dbReference type="InterPro" id="IPR000515">
    <property type="entry name" value="MetI-like"/>
</dbReference>
<dbReference type="SUPFAM" id="SSF161098">
    <property type="entry name" value="MetI-like"/>
    <property type="match status" value="1"/>
</dbReference>
<dbReference type="InterPro" id="IPR045621">
    <property type="entry name" value="BPD_transp_1_N"/>
</dbReference>
<sequence>MSARSTSSSPSSPDSDHGRANHVIKFLVRRLAELVVVFLGVTFVIYAAVFALPGDPVAALGGDQPLPPRTVELIRAKYHLDDPLWSQYLRYLGTLLTGDLGVDLNGRSVAERLAGRWPVTIQLALTAWVIQVVIGIGLGLLAGLRQNSWIDRSVLIMTIVVTSIPIIVMAVAAQLIFGVRLSLLPIAGVSEGWPVSYLLPACVLAIYGLAAVSRLMRGSVADTMRTDFVRALWAKGLPGHQVVGVHVLRNSAIPVLTYLAVDLGALLGGAIVTEGIFNLPGVGQLMFQAIRTHEGPTVVGIATALVLIFLATSLIVDVLHSLLDPRVRHD</sequence>
<evidence type="ECO:0000256" key="1">
    <source>
        <dbReference type="ARBA" id="ARBA00004651"/>
    </source>
</evidence>
<evidence type="ECO:0000256" key="5">
    <source>
        <dbReference type="ARBA" id="ARBA00022989"/>
    </source>
</evidence>
<comment type="caution">
    <text evidence="9">The sequence shown here is derived from an EMBL/GenBank/DDBJ whole genome shotgun (WGS) entry which is preliminary data.</text>
</comment>
<keyword evidence="2 7" id="KW-0813">Transport</keyword>
<dbReference type="Pfam" id="PF19300">
    <property type="entry name" value="BPD_transp_1_N"/>
    <property type="match status" value="1"/>
</dbReference>
<keyword evidence="3" id="KW-1003">Cell membrane</keyword>
<reference evidence="9 10" key="1">
    <citation type="submission" date="2020-07" db="EMBL/GenBank/DDBJ databases">
        <title>Sequencing the genomes of 1000 actinobacteria strains.</title>
        <authorList>
            <person name="Klenk H.-P."/>
        </authorList>
    </citation>
    <scope>NUCLEOTIDE SEQUENCE [LARGE SCALE GENOMIC DNA]</scope>
    <source>
        <strain evidence="9 10">DSM 22083</strain>
    </source>
</reference>
<accession>A0A7Y9ICJ2</accession>
<keyword evidence="5 7" id="KW-1133">Transmembrane helix</keyword>
<dbReference type="Pfam" id="PF00528">
    <property type="entry name" value="BPD_transp_1"/>
    <property type="match status" value="1"/>
</dbReference>
<dbReference type="GO" id="GO:0055085">
    <property type="term" value="P:transmembrane transport"/>
    <property type="evidence" value="ECO:0007669"/>
    <property type="project" value="InterPro"/>
</dbReference>
<dbReference type="PANTHER" id="PTHR43163:SF7">
    <property type="entry name" value="DIPEPTIDE-TRANSPORT INTEGRAL MEMBRANE PROTEIN ABC TRANSPORTER DPPB-RELATED"/>
    <property type="match status" value="1"/>
</dbReference>
<evidence type="ECO:0000256" key="6">
    <source>
        <dbReference type="ARBA" id="ARBA00023136"/>
    </source>
</evidence>
<proteinExistence type="inferred from homology"/>
<gene>
    <name evidence="9" type="ORF">BKA15_005526</name>
</gene>
<dbReference type="PANTHER" id="PTHR43163">
    <property type="entry name" value="DIPEPTIDE TRANSPORT SYSTEM PERMEASE PROTEIN DPPB-RELATED"/>
    <property type="match status" value="1"/>
</dbReference>
<evidence type="ECO:0000313" key="9">
    <source>
        <dbReference type="EMBL" id="NYE74197.1"/>
    </source>
</evidence>
<feature type="transmembrane region" description="Helical" evidence="7">
    <location>
        <begin position="121"/>
        <end position="142"/>
    </location>
</feature>
<keyword evidence="6 7" id="KW-0472">Membrane</keyword>
<dbReference type="AlphaFoldDB" id="A0A7Y9ICJ2"/>
<feature type="domain" description="ABC transmembrane type-1" evidence="8">
    <location>
        <begin position="117"/>
        <end position="320"/>
    </location>
</feature>
<name>A0A7Y9ICJ2_9ACTN</name>
<protein>
    <submittedName>
        <fullName evidence="9">ABC-type dipeptide/oligopeptide/nickel transport system permease component</fullName>
    </submittedName>
</protein>
<evidence type="ECO:0000259" key="8">
    <source>
        <dbReference type="PROSITE" id="PS50928"/>
    </source>
</evidence>
<evidence type="ECO:0000256" key="3">
    <source>
        <dbReference type="ARBA" id="ARBA00022475"/>
    </source>
</evidence>
<evidence type="ECO:0000256" key="7">
    <source>
        <dbReference type="RuleBase" id="RU363032"/>
    </source>
</evidence>
<keyword evidence="4 7" id="KW-0812">Transmembrane</keyword>
<comment type="similarity">
    <text evidence="7">Belongs to the binding-protein-dependent transport system permease family.</text>
</comment>
<evidence type="ECO:0000256" key="2">
    <source>
        <dbReference type="ARBA" id="ARBA00022448"/>
    </source>
</evidence>
<dbReference type="PROSITE" id="PS50928">
    <property type="entry name" value="ABC_TM1"/>
    <property type="match status" value="1"/>
</dbReference>
<organism evidence="9 10">
    <name type="scientific">Microlunatus parietis</name>
    <dbReference type="NCBI Taxonomy" id="682979"/>
    <lineage>
        <taxon>Bacteria</taxon>
        <taxon>Bacillati</taxon>
        <taxon>Actinomycetota</taxon>
        <taxon>Actinomycetes</taxon>
        <taxon>Propionibacteriales</taxon>
        <taxon>Propionibacteriaceae</taxon>
        <taxon>Microlunatus</taxon>
    </lineage>
</organism>
<feature type="transmembrane region" description="Helical" evidence="7">
    <location>
        <begin position="154"/>
        <end position="177"/>
    </location>
</feature>
<evidence type="ECO:0000256" key="4">
    <source>
        <dbReference type="ARBA" id="ARBA00022692"/>
    </source>
</evidence>
<feature type="transmembrane region" description="Helical" evidence="7">
    <location>
        <begin position="197"/>
        <end position="216"/>
    </location>
</feature>
<dbReference type="GO" id="GO:0005886">
    <property type="term" value="C:plasma membrane"/>
    <property type="evidence" value="ECO:0007669"/>
    <property type="project" value="UniProtKB-SubCell"/>
</dbReference>
<evidence type="ECO:0000313" key="10">
    <source>
        <dbReference type="Proteomes" id="UP000569914"/>
    </source>
</evidence>